<evidence type="ECO:0000256" key="1">
    <source>
        <dbReference type="SAM" id="MobiDB-lite"/>
    </source>
</evidence>
<evidence type="ECO:0000313" key="2">
    <source>
        <dbReference type="EMBL" id="KAF2177834.1"/>
    </source>
</evidence>
<sequence>EEVVVPSEDAIPEHKSGVEVDPDPIAQSGRFEKRDKVHMSIIQSGARTKGTFTVLKSRLHSSKAYYEYQLVDSDGRAYKNGAWIREKDLKMDKRG</sequence>
<gene>
    <name evidence="2" type="ORF">K469DRAFT_601474</name>
</gene>
<feature type="region of interest" description="Disordered" evidence="1">
    <location>
        <begin position="1"/>
        <end position="26"/>
    </location>
</feature>
<protein>
    <submittedName>
        <fullName evidence="2">Uncharacterized protein</fullName>
    </submittedName>
</protein>
<reference evidence="2" key="1">
    <citation type="journal article" date="2020" name="Stud. Mycol.">
        <title>101 Dothideomycetes genomes: a test case for predicting lifestyles and emergence of pathogens.</title>
        <authorList>
            <person name="Haridas S."/>
            <person name="Albert R."/>
            <person name="Binder M."/>
            <person name="Bloem J."/>
            <person name="Labutti K."/>
            <person name="Salamov A."/>
            <person name="Andreopoulos B."/>
            <person name="Baker S."/>
            <person name="Barry K."/>
            <person name="Bills G."/>
            <person name="Bluhm B."/>
            <person name="Cannon C."/>
            <person name="Castanera R."/>
            <person name="Culley D."/>
            <person name="Daum C."/>
            <person name="Ezra D."/>
            <person name="Gonzalez J."/>
            <person name="Henrissat B."/>
            <person name="Kuo A."/>
            <person name="Liang C."/>
            <person name="Lipzen A."/>
            <person name="Lutzoni F."/>
            <person name="Magnuson J."/>
            <person name="Mondo S."/>
            <person name="Nolan M."/>
            <person name="Ohm R."/>
            <person name="Pangilinan J."/>
            <person name="Park H.-J."/>
            <person name="Ramirez L."/>
            <person name="Alfaro M."/>
            <person name="Sun H."/>
            <person name="Tritt A."/>
            <person name="Yoshinaga Y."/>
            <person name="Zwiers L.-H."/>
            <person name="Turgeon B."/>
            <person name="Goodwin S."/>
            <person name="Spatafora J."/>
            <person name="Crous P."/>
            <person name="Grigoriev I."/>
        </authorList>
    </citation>
    <scope>NUCLEOTIDE SEQUENCE</scope>
    <source>
        <strain evidence="2">CBS 207.26</strain>
    </source>
</reference>
<proteinExistence type="predicted"/>
<evidence type="ECO:0000313" key="3">
    <source>
        <dbReference type="Proteomes" id="UP000800200"/>
    </source>
</evidence>
<feature type="non-terminal residue" evidence="2">
    <location>
        <position position="1"/>
    </location>
</feature>
<dbReference type="EMBL" id="ML994681">
    <property type="protein sequence ID" value="KAF2177834.1"/>
    <property type="molecule type" value="Genomic_DNA"/>
</dbReference>
<name>A0A6A6DEB3_9PEZI</name>
<keyword evidence="3" id="KW-1185">Reference proteome</keyword>
<dbReference type="AlphaFoldDB" id="A0A6A6DEB3"/>
<accession>A0A6A6DEB3</accession>
<organism evidence="2 3">
    <name type="scientific">Zopfia rhizophila CBS 207.26</name>
    <dbReference type="NCBI Taxonomy" id="1314779"/>
    <lineage>
        <taxon>Eukaryota</taxon>
        <taxon>Fungi</taxon>
        <taxon>Dikarya</taxon>
        <taxon>Ascomycota</taxon>
        <taxon>Pezizomycotina</taxon>
        <taxon>Dothideomycetes</taxon>
        <taxon>Dothideomycetes incertae sedis</taxon>
        <taxon>Zopfiaceae</taxon>
        <taxon>Zopfia</taxon>
    </lineage>
</organism>
<dbReference type="OrthoDB" id="3913514at2759"/>
<dbReference type="Proteomes" id="UP000800200">
    <property type="component" value="Unassembled WGS sequence"/>
</dbReference>